<dbReference type="AlphaFoldDB" id="A0A0G0I3W1"/>
<evidence type="ECO:0000313" key="1">
    <source>
        <dbReference type="EMBL" id="KKQ49232.1"/>
    </source>
</evidence>
<dbReference type="EMBL" id="LBTX01000017">
    <property type="protein sequence ID" value="KKQ49232.1"/>
    <property type="molecule type" value="Genomic_DNA"/>
</dbReference>
<comment type="caution">
    <text evidence="1">The sequence shown here is derived from an EMBL/GenBank/DDBJ whole genome shotgun (WGS) entry which is preliminary data.</text>
</comment>
<gene>
    <name evidence="1" type="ORF">US68_C0017G0013</name>
</gene>
<accession>A0A0G0I3W1</accession>
<protein>
    <submittedName>
        <fullName evidence="1">Uncharacterized protein</fullName>
    </submittedName>
</protein>
<sequence>MTGEEKQGVLFGDEGKEEKPVVIHEKSELISNRKPEEKRPYLIRQKSEINGDLKYYNLNDLEMMRSMGYEVKPILDPTKKIESIDMVPNSEIACEICEDLTEEQLKDDEIENVQRGVVKVGYGDEDRMVCEYHKPDIEVKEVEAKKQEVFIPPSFVEMSQTRHDKDEDEG</sequence>
<reference evidence="1 2" key="1">
    <citation type="journal article" date="2015" name="Nature">
        <title>rRNA introns, odd ribosomes, and small enigmatic genomes across a large radiation of phyla.</title>
        <authorList>
            <person name="Brown C.T."/>
            <person name="Hug L.A."/>
            <person name="Thomas B.C."/>
            <person name="Sharon I."/>
            <person name="Castelle C.J."/>
            <person name="Singh A."/>
            <person name="Wilkins M.J."/>
            <person name="Williams K.H."/>
            <person name="Banfield J.F."/>
        </authorList>
    </citation>
    <scope>NUCLEOTIDE SEQUENCE [LARGE SCALE GENOMIC DNA]</scope>
</reference>
<name>A0A0G0I3W1_9BACT</name>
<evidence type="ECO:0000313" key="2">
    <source>
        <dbReference type="Proteomes" id="UP000034231"/>
    </source>
</evidence>
<proteinExistence type="predicted"/>
<organism evidence="1 2">
    <name type="scientific">Candidatus Shapirobacteria bacterium GW2011_GWE1_38_10</name>
    <dbReference type="NCBI Taxonomy" id="1618488"/>
    <lineage>
        <taxon>Bacteria</taxon>
        <taxon>Candidatus Shapironibacteriota</taxon>
    </lineage>
</organism>
<dbReference type="Proteomes" id="UP000034231">
    <property type="component" value="Unassembled WGS sequence"/>
</dbReference>